<protein>
    <submittedName>
        <fullName evidence="2">Uncharacterized protein</fullName>
    </submittedName>
</protein>
<sequence length="138" mass="16045">MSYITDQQQNEKNDHIECRSYYVGPMTAKLAAKSVKPNHFIIYYQLPDDKNPIPYRLRLYLAYKGQSEEVFHFPIVCGTNQRTGDPSWSLRHADSATFPTLADMIKYHRTYAYMDPGTGKVETFPIWKNVLIDCDDID</sequence>
<proteinExistence type="predicted"/>
<dbReference type="WBParaSite" id="JU765_v2.g11425.t1">
    <property type="protein sequence ID" value="JU765_v2.g11425.t1"/>
    <property type="gene ID" value="JU765_v2.g11425"/>
</dbReference>
<organism evidence="1 2">
    <name type="scientific">Panagrolaimus sp. JU765</name>
    <dbReference type="NCBI Taxonomy" id="591449"/>
    <lineage>
        <taxon>Eukaryota</taxon>
        <taxon>Metazoa</taxon>
        <taxon>Ecdysozoa</taxon>
        <taxon>Nematoda</taxon>
        <taxon>Chromadorea</taxon>
        <taxon>Rhabditida</taxon>
        <taxon>Tylenchina</taxon>
        <taxon>Panagrolaimomorpha</taxon>
        <taxon>Panagrolaimoidea</taxon>
        <taxon>Panagrolaimidae</taxon>
        <taxon>Panagrolaimus</taxon>
    </lineage>
</organism>
<reference evidence="2" key="1">
    <citation type="submission" date="2022-11" db="UniProtKB">
        <authorList>
            <consortium name="WormBaseParasite"/>
        </authorList>
    </citation>
    <scope>IDENTIFICATION</scope>
</reference>
<name>A0AC34PZ70_9BILA</name>
<evidence type="ECO:0000313" key="1">
    <source>
        <dbReference type="Proteomes" id="UP000887576"/>
    </source>
</evidence>
<accession>A0AC34PZ70</accession>
<evidence type="ECO:0000313" key="2">
    <source>
        <dbReference type="WBParaSite" id="JU765_v2.g11425.t1"/>
    </source>
</evidence>
<dbReference type="Proteomes" id="UP000887576">
    <property type="component" value="Unplaced"/>
</dbReference>